<evidence type="ECO:0000313" key="2">
    <source>
        <dbReference type="Proteomes" id="UP001082899"/>
    </source>
</evidence>
<sequence length="148" mass="16511">MTFKKPSVAKGVERKAEAIQAPPVEKKVRARHKSVQTKRLAPRLIVEDKKAFERVCQMANVPMTVMVERLMNAWLNGTIKMEVRHILNPSALCERLVLDPPLEAYRAYKAKAGTDGVTLTDVVGALVKRTDLILRMVKGEAMLDGLTC</sequence>
<dbReference type="EMBL" id="JAPMXC010000002">
    <property type="protein sequence ID" value="MCY0387914.1"/>
    <property type="molecule type" value="Genomic_DNA"/>
</dbReference>
<accession>A0ABT3ZMX6</accession>
<organism evidence="1 2">
    <name type="scientific">Robbsia betulipollinis</name>
    <dbReference type="NCBI Taxonomy" id="2981849"/>
    <lineage>
        <taxon>Bacteria</taxon>
        <taxon>Pseudomonadati</taxon>
        <taxon>Pseudomonadota</taxon>
        <taxon>Betaproteobacteria</taxon>
        <taxon>Burkholderiales</taxon>
        <taxon>Burkholderiaceae</taxon>
        <taxon>Robbsia</taxon>
    </lineage>
</organism>
<keyword evidence="2" id="KW-1185">Reference proteome</keyword>
<dbReference type="Proteomes" id="UP001082899">
    <property type="component" value="Unassembled WGS sequence"/>
</dbReference>
<reference evidence="1" key="1">
    <citation type="submission" date="2022-11" db="EMBL/GenBank/DDBJ databases">
        <title>Robbsia betulipollinis sp. nov., isolated from pollen of birch (Betula pendula).</title>
        <authorList>
            <person name="Shi H."/>
            <person name="Ambika Manirajan B."/>
            <person name="Ratering S."/>
            <person name="Geissler-Plaum R."/>
            <person name="Schnell S."/>
        </authorList>
    </citation>
    <scope>NUCLEOTIDE SEQUENCE</scope>
    <source>
        <strain evidence="1">Bb-Pol-6</strain>
    </source>
</reference>
<evidence type="ECO:0000313" key="1">
    <source>
        <dbReference type="EMBL" id="MCY0387914.1"/>
    </source>
</evidence>
<gene>
    <name evidence="1" type="ORF">OVY01_11840</name>
</gene>
<protein>
    <submittedName>
        <fullName evidence="1">Uncharacterized protein</fullName>
    </submittedName>
</protein>
<comment type="caution">
    <text evidence="1">The sequence shown here is derived from an EMBL/GenBank/DDBJ whole genome shotgun (WGS) entry which is preliminary data.</text>
</comment>
<proteinExistence type="predicted"/>
<name>A0ABT3ZMX6_9BURK</name>